<evidence type="ECO:0000256" key="1">
    <source>
        <dbReference type="ARBA" id="ARBA00004184"/>
    </source>
</evidence>
<dbReference type="PANTHER" id="PTHR13355">
    <property type="entry name" value="GLUCOSAMINE 6-PHOSPHATE N-ACETYLTRANSFERASE"/>
    <property type="match status" value="1"/>
</dbReference>
<evidence type="ECO:0000256" key="5">
    <source>
        <dbReference type="ARBA" id="ARBA00022824"/>
    </source>
</evidence>
<organism evidence="10 11">
    <name type="scientific">Cladosporium halotolerans</name>
    <dbReference type="NCBI Taxonomy" id="1052096"/>
    <lineage>
        <taxon>Eukaryota</taxon>
        <taxon>Fungi</taxon>
        <taxon>Dikarya</taxon>
        <taxon>Ascomycota</taxon>
        <taxon>Pezizomycotina</taxon>
        <taxon>Dothideomycetes</taxon>
        <taxon>Dothideomycetidae</taxon>
        <taxon>Cladosporiales</taxon>
        <taxon>Cladosporiaceae</taxon>
        <taxon>Cladosporium</taxon>
    </lineage>
</organism>
<dbReference type="InterPro" id="IPR016181">
    <property type="entry name" value="Acyl_CoA_acyltransferase"/>
</dbReference>
<dbReference type="GO" id="GO:0004343">
    <property type="term" value="F:glucosamine 6-phosphate N-acetyltransferase activity"/>
    <property type="evidence" value="ECO:0007669"/>
    <property type="project" value="UniProtKB-UniRule"/>
</dbReference>
<dbReference type="CDD" id="cd04301">
    <property type="entry name" value="NAT_SF"/>
    <property type="match status" value="1"/>
</dbReference>
<proteinExistence type="inferred from homology"/>
<keyword evidence="11" id="KW-1185">Reference proteome</keyword>
<evidence type="ECO:0000313" key="11">
    <source>
        <dbReference type="Proteomes" id="UP000803884"/>
    </source>
</evidence>
<dbReference type="PANTHER" id="PTHR13355:SF11">
    <property type="entry name" value="GLUCOSAMINE 6-PHOSPHATE N-ACETYLTRANSFERASE"/>
    <property type="match status" value="1"/>
</dbReference>
<comment type="caution">
    <text evidence="10">The sequence shown here is derived from an EMBL/GenBank/DDBJ whole genome shotgun (WGS) entry which is preliminary data.</text>
</comment>
<dbReference type="RefSeq" id="XP_069228964.1">
    <property type="nucleotide sequence ID" value="XM_069373697.1"/>
</dbReference>
<accession>A0AB34KRF3</accession>
<dbReference type="InterPro" id="IPR000182">
    <property type="entry name" value="GNAT_dom"/>
</dbReference>
<dbReference type="GO" id="GO:0006048">
    <property type="term" value="P:UDP-N-acetylglucosamine biosynthetic process"/>
    <property type="evidence" value="ECO:0007669"/>
    <property type="project" value="UniProtKB-UniRule"/>
</dbReference>
<evidence type="ECO:0000259" key="9">
    <source>
        <dbReference type="PROSITE" id="PS51186"/>
    </source>
</evidence>
<comment type="catalytic activity">
    <reaction evidence="8">
        <text>D-glucosamine 6-phosphate + acetyl-CoA = N-acetyl-D-glucosamine 6-phosphate + CoA + H(+)</text>
        <dbReference type="Rhea" id="RHEA:10292"/>
        <dbReference type="ChEBI" id="CHEBI:15378"/>
        <dbReference type="ChEBI" id="CHEBI:57287"/>
        <dbReference type="ChEBI" id="CHEBI:57288"/>
        <dbReference type="ChEBI" id="CHEBI:57513"/>
        <dbReference type="ChEBI" id="CHEBI:58725"/>
        <dbReference type="EC" id="2.3.1.4"/>
    </reaction>
</comment>
<gene>
    <name evidence="10" type="ORF">WHR41_05092</name>
</gene>
<feature type="domain" description="N-acetyltransferase" evidence="9">
    <location>
        <begin position="32"/>
        <end position="180"/>
    </location>
</feature>
<evidence type="ECO:0000256" key="2">
    <source>
        <dbReference type="ARBA" id="ARBA00004586"/>
    </source>
</evidence>
<dbReference type="GO" id="GO:0005789">
    <property type="term" value="C:endoplasmic reticulum membrane"/>
    <property type="evidence" value="ECO:0007669"/>
    <property type="project" value="UniProtKB-SubCell"/>
</dbReference>
<dbReference type="Gene3D" id="3.40.630.30">
    <property type="match status" value="1"/>
</dbReference>
<keyword evidence="4 8" id="KW-0808">Transferase</keyword>
<name>A0AB34KRF3_9PEZI</name>
<comment type="pathway">
    <text evidence="8">Nucleotide-sugar biosynthesis; UDP-N-acetyl-alpha-D-glucosamine biosynthesis; N-acetyl-alpha-D-glucosamine 1-phosphate from alpha-D-glucosamine 6-phosphate (route I): step 1/2.</text>
</comment>
<dbReference type="PROSITE" id="PS51186">
    <property type="entry name" value="GNAT"/>
    <property type="match status" value="1"/>
</dbReference>
<protein>
    <recommendedName>
        <fullName evidence="8">Glucosamine 6-phosphate N-acetyltransferase</fullName>
        <ecNumber evidence="8">2.3.1.4</ecNumber>
    </recommendedName>
</protein>
<keyword evidence="5" id="KW-0256">Endoplasmic reticulum</keyword>
<dbReference type="InterPro" id="IPR039143">
    <property type="entry name" value="GNPNAT1-like"/>
</dbReference>
<evidence type="ECO:0000256" key="4">
    <source>
        <dbReference type="ARBA" id="ARBA00022679"/>
    </source>
</evidence>
<evidence type="ECO:0000256" key="6">
    <source>
        <dbReference type="ARBA" id="ARBA00023136"/>
    </source>
</evidence>
<sequence length="180" mass="19499">MNGTTPSPSQTDPLFDPSLISPSVAAALPEAYTIRPLQRGDHAAGFLDVLRVLTTVGEVSADAFEARFDEMRQNGKGAVGSHVLVILDGEGRIVGTGALLVERKFIHNLGLVGHIEDIAVAKDQQGKKLGLRIIQALDYLAEHVGCYKTILDCSEANEGFYVKCGFKRAGLEMAHYYEKK</sequence>
<reference evidence="10 11" key="1">
    <citation type="journal article" date="2020" name="Microbiol. Resour. Announc.">
        <title>Draft Genome Sequence of a Cladosporium Species Isolated from the Mesophotic Ascidian Didemnum maculosum.</title>
        <authorList>
            <person name="Gioti A."/>
            <person name="Siaperas R."/>
            <person name="Nikolaivits E."/>
            <person name="Le Goff G."/>
            <person name="Ouazzani J."/>
            <person name="Kotoulas G."/>
            <person name="Topakas E."/>
        </authorList>
    </citation>
    <scope>NUCLEOTIDE SEQUENCE [LARGE SCALE GENOMIC DNA]</scope>
    <source>
        <strain evidence="10 11">TM138-S3</strain>
    </source>
</reference>
<comment type="subunit">
    <text evidence="3">Homodimer.</text>
</comment>
<evidence type="ECO:0000256" key="3">
    <source>
        <dbReference type="ARBA" id="ARBA00011738"/>
    </source>
</evidence>
<dbReference type="FunFam" id="3.40.630.30:FF:000048">
    <property type="entry name" value="Glucosamine 6-phosphate N-acetyltransferase"/>
    <property type="match status" value="1"/>
</dbReference>
<dbReference type="Proteomes" id="UP000803884">
    <property type="component" value="Unassembled WGS sequence"/>
</dbReference>
<dbReference type="EC" id="2.3.1.4" evidence="8"/>
<evidence type="ECO:0000313" key="10">
    <source>
        <dbReference type="EMBL" id="KAL1585858.1"/>
    </source>
</evidence>
<comment type="similarity">
    <text evidence="8">Belongs to the acetyltransferase family. GNA1 subfamily.</text>
</comment>
<evidence type="ECO:0000256" key="8">
    <source>
        <dbReference type="RuleBase" id="RU365086"/>
    </source>
</evidence>
<dbReference type="SUPFAM" id="SSF55729">
    <property type="entry name" value="Acyl-CoA N-acyltransferases (Nat)"/>
    <property type="match status" value="1"/>
</dbReference>
<dbReference type="EMBL" id="JAAQHG020000017">
    <property type="protein sequence ID" value="KAL1585858.1"/>
    <property type="molecule type" value="Genomic_DNA"/>
</dbReference>
<dbReference type="AlphaFoldDB" id="A0AB34KRF3"/>
<keyword evidence="6" id="KW-0472">Membrane</keyword>
<keyword evidence="7 8" id="KW-0012">Acyltransferase</keyword>
<dbReference type="Pfam" id="PF00583">
    <property type="entry name" value="Acetyltransf_1"/>
    <property type="match status" value="1"/>
</dbReference>
<comment type="subcellular location">
    <subcellularLocation>
        <location evidence="1">Endomembrane system</location>
        <topology evidence="1">Peripheral membrane protein</topology>
    </subcellularLocation>
    <subcellularLocation>
        <location evidence="2">Endoplasmic reticulum membrane</location>
    </subcellularLocation>
</comment>
<evidence type="ECO:0000256" key="7">
    <source>
        <dbReference type="ARBA" id="ARBA00023315"/>
    </source>
</evidence>
<dbReference type="GeneID" id="96006535"/>